<dbReference type="CDD" id="cd12797">
    <property type="entry name" value="M23_peptidase"/>
    <property type="match status" value="1"/>
</dbReference>
<evidence type="ECO:0000256" key="1">
    <source>
        <dbReference type="ARBA" id="ARBA00008954"/>
    </source>
</evidence>
<dbReference type="InterPro" id="IPR016047">
    <property type="entry name" value="M23ase_b-sheet_dom"/>
</dbReference>
<dbReference type="InterPro" id="IPR049704">
    <property type="entry name" value="Aminotrans_3_PPA_site"/>
</dbReference>
<dbReference type="GO" id="GO:0008483">
    <property type="term" value="F:transaminase activity"/>
    <property type="evidence" value="ECO:0007669"/>
    <property type="project" value="InterPro"/>
</dbReference>
<evidence type="ECO:0000256" key="2">
    <source>
        <dbReference type="ARBA" id="ARBA00022898"/>
    </source>
</evidence>
<name>A0A381PB83_9ZZZZ</name>
<protein>
    <recommendedName>
        <fullName evidence="6">Peptidase M23</fullName>
    </recommendedName>
</protein>
<dbReference type="GO" id="GO:0030170">
    <property type="term" value="F:pyridoxal phosphate binding"/>
    <property type="evidence" value="ECO:0007669"/>
    <property type="project" value="InterPro"/>
</dbReference>
<dbReference type="Gene3D" id="3.30.200.20">
    <property type="entry name" value="Phosphorylase Kinase, domain 1"/>
    <property type="match status" value="1"/>
</dbReference>
<dbReference type="InterPro" id="IPR005814">
    <property type="entry name" value="Aminotrans_3"/>
</dbReference>
<gene>
    <name evidence="5" type="ORF">METZ01_LOCUS16313</name>
</gene>
<evidence type="ECO:0000259" key="4">
    <source>
        <dbReference type="Pfam" id="PF01636"/>
    </source>
</evidence>
<sequence length="1008" mass="114532">MNYKKLVLSTKKVERIVKKEYGIEGSASKLQGEIDINYKISTKDSQDYILKISRPDTTADYLDFQIKILKFINSKKKNLPIPKIVLNKKKKEISKIEDGSGTKRTARLLTWIPGRLWNSVNPHLDNLYFSLGEKSGMITKLLDGLNHKIAHRKFEWDIAQSLWTKKHFNLFNNNQKKILKYFHKEFESKKDEYNQLRKSIIHNDINDNNIIVSENLINPSVKSIVDFGDAINTQIINEVGIACTYAIMNQNDPLDTALSVLSGYHNTYPLKENEIDHLYNVIAMRLVISVTKSAINKTKEPGNKYLLISEKHAWELLHKWYNISSEFATYNFRNSCGYSSHPNYEKFKSWALKQSTPISNLFPSVKKTKFYNIDLSVSTKFIEPSEVGDIEIFQYKIERLQEKFSDKILAGGYLEPRALYTTDKYEKSGNSGNENRTIHIGLDFWLPSKTPVHSIFDGEVVIATNDAGDKEYGGLVVLKHKAKDFNFYTLYGHNSVKSATIHSVGDKIKKGDKISELGNYSENGNWPPHLHFQIMLSMMDFKIDFPGVMYFNQINIWKEICPDPNLFFKSKSLDSKQEISIPELINFRKKHLGKSLKLHYNDPIRIVRGAGQYLIDNTGRLYLDTVNNVAHVGHENPFIVTAGQKQMAVLNTNTRYLHESINTLAEKLLKTLPQKLSVCHFVNSGSEANELAIRMVKESTGQKDMIVSQWGYHGNTNKCVDISSYKFDRKGGKGAPKNTHVIPIPDSYRGKYRGENTANKYSKEVKKCVDNIHSKGRGVGGFIIEPIISCGGQVELPNGFLKKSYKHIRKAGGICISDEVQVGCGRLGESFWGFQLHDVVPDIITIGKPFGNGHPIGAVICTREVADKFANGMELFNTFGGNPVSCTIATEVLNFIEEYHLQKNALLIGGYLKNKLISLAKKFPIIGDIRGKGLFIGIELVDNKLNPLKDHADYLVNRMKEFGILMSSDGPNENVIKIKPPIIFNQEDCDKLIFYLDKIFAENFMKFY</sequence>
<dbReference type="Gene3D" id="3.90.1200.10">
    <property type="match status" value="1"/>
</dbReference>
<keyword evidence="2" id="KW-0663">Pyridoxal phosphate</keyword>
<dbReference type="PROSITE" id="PS00600">
    <property type="entry name" value="AA_TRANSFER_CLASS_3"/>
    <property type="match status" value="1"/>
</dbReference>
<dbReference type="Gene3D" id="3.90.1150.10">
    <property type="entry name" value="Aspartate Aminotransferase, domain 1"/>
    <property type="match status" value="1"/>
</dbReference>
<dbReference type="PANTHER" id="PTHR45688:SF13">
    <property type="entry name" value="ALANINE--GLYOXYLATE AMINOTRANSFERASE 2-LIKE"/>
    <property type="match status" value="1"/>
</dbReference>
<dbReference type="SUPFAM" id="SSF53383">
    <property type="entry name" value="PLP-dependent transferases"/>
    <property type="match status" value="1"/>
</dbReference>
<dbReference type="InterPro" id="IPR011055">
    <property type="entry name" value="Dup_hybrid_motif"/>
</dbReference>
<evidence type="ECO:0008006" key="6">
    <source>
        <dbReference type="Google" id="ProtNLM"/>
    </source>
</evidence>
<comment type="similarity">
    <text evidence="1">Belongs to the class-III pyridoxal-phosphate-dependent aminotransferase family.</text>
</comment>
<reference evidence="5" key="1">
    <citation type="submission" date="2018-05" db="EMBL/GenBank/DDBJ databases">
        <authorList>
            <person name="Lanie J.A."/>
            <person name="Ng W.-L."/>
            <person name="Kazmierczak K.M."/>
            <person name="Andrzejewski T.M."/>
            <person name="Davidsen T.M."/>
            <person name="Wayne K.J."/>
            <person name="Tettelin H."/>
            <person name="Glass J.I."/>
            <person name="Rusch D."/>
            <person name="Podicherti R."/>
            <person name="Tsui H.-C.T."/>
            <person name="Winkler M.E."/>
        </authorList>
    </citation>
    <scope>NUCLEOTIDE SEQUENCE</scope>
</reference>
<dbReference type="InterPro" id="IPR015424">
    <property type="entry name" value="PyrdxlP-dep_Trfase"/>
</dbReference>
<dbReference type="SUPFAM" id="SSF56112">
    <property type="entry name" value="Protein kinase-like (PK-like)"/>
    <property type="match status" value="1"/>
</dbReference>
<proteinExistence type="inferred from homology"/>
<feature type="domain" description="M23ase beta-sheet core" evidence="3">
    <location>
        <begin position="438"/>
        <end position="535"/>
    </location>
</feature>
<dbReference type="InterPro" id="IPR015421">
    <property type="entry name" value="PyrdxlP-dep_Trfase_major"/>
</dbReference>
<dbReference type="Gene3D" id="2.70.70.10">
    <property type="entry name" value="Glucose Permease (Domain IIA)"/>
    <property type="match status" value="1"/>
</dbReference>
<dbReference type="InterPro" id="IPR002575">
    <property type="entry name" value="Aminoglycoside_PTrfase"/>
</dbReference>
<dbReference type="Pfam" id="PF00202">
    <property type="entry name" value="Aminotran_3"/>
    <property type="match status" value="1"/>
</dbReference>
<organism evidence="5">
    <name type="scientific">marine metagenome</name>
    <dbReference type="NCBI Taxonomy" id="408172"/>
    <lineage>
        <taxon>unclassified sequences</taxon>
        <taxon>metagenomes</taxon>
        <taxon>ecological metagenomes</taxon>
    </lineage>
</organism>
<dbReference type="InterPro" id="IPR011009">
    <property type="entry name" value="Kinase-like_dom_sf"/>
</dbReference>
<dbReference type="EMBL" id="UINC01000916">
    <property type="protein sequence ID" value="SUZ63459.1"/>
    <property type="molecule type" value="Genomic_DNA"/>
</dbReference>
<evidence type="ECO:0000259" key="3">
    <source>
        <dbReference type="Pfam" id="PF01551"/>
    </source>
</evidence>
<dbReference type="GO" id="GO:0005739">
    <property type="term" value="C:mitochondrion"/>
    <property type="evidence" value="ECO:0007669"/>
    <property type="project" value="TreeGrafter"/>
</dbReference>
<dbReference type="Pfam" id="PF01551">
    <property type="entry name" value="Peptidase_M23"/>
    <property type="match status" value="1"/>
</dbReference>
<feature type="domain" description="Aminoglycoside phosphotransferase" evidence="4">
    <location>
        <begin position="36"/>
        <end position="255"/>
    </location>
</feature>
<dbReference type="Pfam" id="PF01636">
    <property type="entry name" value="APH"/>
    <property type="match status" value="1"/>
</dbReference>
<dbReference type="CDD" id="cd00610">
    <property type="entry name" value="OAT_like"/>
    <property type="match status" value="1"/>
</dbReference>
<dbReference type="AlphaFoldDB" id="A0A381PB83"/>
<dbReference type="Gene3D" id="3.40.640.10">
    <property type="entry name" value="Type I PLP-dependent aspartate aminotransferase-like (Major domain)"/>
    <property type="match status" value="1"/>
</dbReference>
<dbReference type="InterPro" id="IPR015422">
    <property type="entry name" value="PyrdxlP-dep_Trfase_small"/>
</dbReference>
<accession>A0A381PB83</accession>
<dbReference type="SUPFAM" id="SSF51261">
    <property type="entry name" value="Duplicated hybrid motif"/>
    <property type="match status" value="1"/>
</dbReference>
<dbReference type="PANTHER" id="PTHR45688">
    <property type="match status" value="1"/>
</dbReference>
<evidence type="ECO:0000313" key="5">
    <source>
        <dbReference type="EMBL" id="SUZ63459.1"/>
    </source>
</evidence>